<name>A0A0E9PC11_ANGAN</name>
<evidence type="ECO:0000313" key="1">
    <source>
        <dbReference type="EMBL" id="JAH02221.1"/>
    </source>
</evidence>
<proteinExistence type="predicted"/>
<organism evidence="1">
    <name type="scientific">Anguilla anguilla</name>
    <name type="common">European freshwater eel</name>
    <name type="synonym">Muraena anguilla</name>
    <dbReference type="NCBI Taxonomy" id="7936"/>
    <lineage>
        <taxon>Eukaryota</taxon>
        <taxon>Metazoa</taxon>
        <taxon>Chordata</taxon>
        <taxon>Craniata</taxon>
        <taxon>Vertebrata</taxon>
        <taxon>Euteleostomi</taxon>
        <taxon>Actinopterygii</taxon>
        <taxon>Neopterygii</taxon>
        <taxon>Teleostei</taxon>
        <taxon>Anguilliformes</taxon>
        <taxon>Anguillidae</taxon>
        <taxon>Anguilla</taxon>
    </lineage>
</organism>
<reference evidence="1" key="1">
    <citation type="submission" date="2014-11" db="EMBL/GenBank/DDBJ databases">
        <authorList>
            <person name="Amaro Gonzalez C."/>
        </authorList>
    </citation>
    <scope>NUCLEOTIDE SEQUENCE</scope>
</reference>
<dbReference type="AlphaFoldDB" id="A0A0E9PC11"/>
<dbReference type="EMBL" id="GBXM01106356">
    <property type="protein sequence ID" value="JAH02221.1"/>
    <property type="molecule type" value="Transcribed_RNA"/>
</dbReference>
<sequence>MCGCAELLVTVSTEMVHYQGMCRPAVVLERDFTGWLVMVAQLPDD</sequence>
<reference evidence="1" key="2">
    <citation type="journal article" date="2015" name="Fish Shellfish Immunol.">
        <title>Early steps in the European eel (Anguilla anguilla)-Vibrio vulnificus interaction in the gills: Role of the RtxA13 toxin.</title>
        <authorList>
            <person name="Callol A."/>
            <person name="Pajuelo D."/>
            <person name="Ebbesson L."/>
            <person name="Teles M."/>
            <person name="MacKenzie S."/>
            <person name="Amaro C."/>
        </authorList>
    </citation>
    <scope>NUCLEOTIDE SEQUENCE</scope>
</reference>
<accession>A0A0E9PC11</accession>
<protein>
    <submittedName>
        <fullName evidence="1">Uncharacterized protein</fullName>
    </submittedName>
</protein>